<feature type="compositionally biased region" description="Polar residues" evidence="4">
    <location>
        <begin position="2111"/>
        <end position="2127"/>
    </location>
</feature>
<dbReference type="InterPro" id="IPR036770">
    <property type="entry name" value="Ankyrin_rpt-contain_sf"/>
</dbReference>
<feature type="region of interest" description="Disordered" evidence="4">
    <location>
        <begin position="2105"/>
        <end position="2132"/>
    </location>
</feature>
<feature type="compositionally biased region" description="Polar residues" evidence="4">
    <location>
        <begin position="2328"/>
        <end position="2337"/>
    </location>
</feature>
<keyword evidence="1" id="KW-0677">Repeat</keyword>
<evidence type="ECO:0000256" key="3">
    <source>
        <dbReference type="PROSITE-ProRule" id="PRU00023"/>
    </source>
</evidence>
<keyword evidence="6" id="KW-1185">Reference proteome</keyword>
<dbReference type="Pfam" id="PF12796">
    <property type="entry name" value="Ank_2"/>
    <property type="match status" value="4"/>
</dbReference>
<evidence type="ECO:0000256" key="4">
    <source>
        <dbReference type="SAM" id="MobiDB-lite"/>
    </source>
</evidence>
<dbReference type="PROSITE" id="PS50088">
    <property type="entry name" value="ANK_REPEAT"/>
    <property type="match status" value="6"/>
</dbReference>
<feature type="region of interest" description="Disordered" evidence="4">
    <location>
        <begin position="2320"/>
        <end position="2346"/>
    </location>
</feature>
<feature type="repeat" description="ANK" evidence="3">
    <location>
        <begin position="965"/>
        <end position="998"/>
    </location>
</feature>
<accession>A0A3L8PZ70</accession>
<evidence type="ECO:0000256" key="1">
    <source>
        <dbReference type="ARBA" id="ARBA00022737"/>
    </source>
</evidence>
<feature type="region of interest" description="Disordered" evidence="4">
    <location>
        <begin position="2146"/>
        <end position="2219"/>
    </location>
</feature>
<sequence>MATEVLSRAAAPSFSSSPMFTGDVLPSLCANELNSTSIKPEQEIAWRELVENVNELKPLFEQQLRASQRHIDWELLQYHLLTIANGQSTNSSFENFVDAIKTFRNQITAEPHSEHHQQALKAIALQLSYSDSFSFVQIYQDLVLSNQGLLHTHLHLRARLLFETAMQSEFGFHRHDEYGNIKADCIDDTLLQIGRGTEPSLKEYVDKHKSMRWDTVQQRRLLAILGEIAPRIGIDYTPPSGVGLFSQSTQNALSRGDDDLLREIQQRCSISHVLDSAAQMYSRHINRVIKEKNNRYKNHILKSGLMQLLALKEPECGGGYEAHVALFIDRGHCSLIPEQELANMARVQQQALALLPAYQFESTAQNVNYESLNKAIPTLPQHAVEPSVKRWIQKSSHLTDAEGLIHLVDDMQLSRKSLSQTELEYVAALRRKVLAEPEMQQAILHLCNDRSVARHRKLSKSEQARNLLSVVGIQIEERQIGGRTKWVEAERTSSRRRNRNAPAPTRIETDTWLVSGSQYSHMAGLLHAVRTGDFNEVKLQLEDGKIAKQVRMKDKSFFFLHLFQIACRKQGEVPISRRNQYQEIANHLIGQKYVDINAQNKQGKTPLHMAVDTGSLDLVKFLCKQREIDLSITDKNGYTALHAACASSHANNQKMALKIAKKAPQILKQCSLPIEVEFQNKVRDIAHAADEVEQHLARKQFYQQMKTQRITPLQQCLLSGQKQLAEKLAKNAKEPLVQMTSCRNSTLHLLASLGGTEELQWLIQQASVTEAQLTSKGIAGFTPLQLAVVLDRRQKVDTIIQSTPCSMACVNQHWNQQEFGMTLLQLASHLNHLAIMSSLVSNDKVELNDRDDAGNHILHVVCQHSNAQVVQAQMNALNSQPHTQFDFTAMDENQNTLLHVAAMHSAQHVAHALTLLGTDRAPAVVTKLNHEGKTVLHQAIQQGDVDTVRALLADPNYNVNAVDANGNSPLMFAVLLKKTDMVSELLAHDGLDLTQLDPKGNNVFHLACMVSDVVGLKQIIDYLNKHLVVDPQLAMGANSRQVLDCYVAPATPANPQTLRNLLNRQNEQGQTPLHLACGADFSNRLALANELTSVTSSRAGASAIVNTSIKDNAGNTPLHLACASNHTELALHLIEKSDKSKFDPELSDLYDISSLVWVQKIREINPDSDSKVELVEADATQNEEADDDGDTIAVSWSTDFRAVNAPINEENEVYGFEVVTAIPNAEWEDNPLHIATRYENQTVANAIMEKYPGYAQATNAHGITPIQIAVKNKFWNIVGVFLRWLGFGGRGDVPGDITKLHEVVCIANTQAPVNEEQFRQGLQACTKGEASINARDDCGDTVLHVAIENNRPEIAVKILTLHGIEQPTDPKKPRIVLKPAFNPETRNANGQTPLELIWKMGRHKSPAYAELIKLLLYKGDAKGKKPDWLKEQVGAAIECENTALLEVLLKHCNAVPSVESQTLNNPDWCSDEDGNGFMHLAVKLGSPSVITTLCKCGVNPEIRNKRGELPLHMLIKSELSLEIKNACVSALLEHFTADVENDEVLEPLIATWLYAVDVQRNNTLHLAAIHEPGLLPMLVQSEITPPTPKVQVSPDFTSQSLESGGLGINEPNAQKRTVLQLAEENKATTLETIKCLAKCGAKAPPRVMKGLATKMKEKGWHDTAVQFETGNFHAVDLDGNNTIHRLCANGDVETLKYLLTTEYKDEFLSCLLQTNYEGYTPLHLAVEKNCSACVKALLLLKEDIGFTKEVKGETVFHLAMKGLSSSGEQCSISVFSSLLGYVTNNPSLATLLLKPDLAGYTPLHLFAETDSDENRARITALLKVQPGLLLIEDRDGISPLFKAVVNQQKKLVSLYLDYARGSIKEKRKGLPANDQLQMLKKGIPSKNKLTKVLLDQQNSDLENNGNDETLQRRLSQSSIAIPHNQESCTEQAFLEKIWDEYGKLDPMLVAVVLNNIEISKMLHDFAIQCYPAAFGHRYQGANLLHVACKHANDDTIIHVLQCQYEEDFAWVTDDANIQTRYCYGLVTPDSDQNSVLHLLIEHDKAAALGFALSRCGVRMFTGLREMTNLERKTPEEFAAELEREGMLRMFQAQELALADEHDSPLTPRAALTQSSPPILVTDSNTHAYQHPDGSVWDANLDMWKGATTPDSVSQRQQSPISPPVNAHALTPDVHLDEKRAHRQTQRSYSDTSYLTAENGRTHTSISRPTNSESDLSHLSRPHIEADTIKQGFNQMQESAQQQQRPNSLSLGGGTGTNVTRPPISPNPHETGAPLTPQSIMSGTSTVDNSPLHTPTSGVLMSQPQSKEGRVVLRNPGAQALTPAARPVSTGSTGSRASYLSDASGAGAELPKVDEELTFQMDEPLTLDEAIGSS</sequence>
<dbReference type="Proteomes" id="UP000281474">
    <property type="component" value="Unassembled WGS sequence"/>
</dbReference>
<keyword evidence="2 3" id="KW-0040">ANK repeat</keyword>
<evidence type="ECO:0000313" key="5">
    <source>
        <dbReference type="EMBL" id="RLV60450.1"/>
    </source>
</evidence>
<dbReference type="PROSITE" id="PS50297">
    <property type="entry name" value="ANK_REP_REGION"/>
    <property type="match status" value="4"/>
</dbReference>
<dbReference type="PANTHER" id="PTHR24198:SF165">
    <property type="entry name" value="ANKYRIN REPEAT-CONTAINING PROTEIN-RELATED"/>
    <property type="match status" value="1"/>
</dbReference>
<feature type="region of interest" description="Disordered" evidence="4">
    <location>
        <begin position="2235"/>
        <end position="2305"/>
    </location>
</feature>
<dbReference type="InterPro" id="IPR002110">
    <property type="entry name" value="Ankyrin_rpt"/>
</dbReference>
<evidence type="ECO:0000313" key="6">
    <source>
        <dbReference type="Proteomes" id="UP000281474"/>
    </source>
</evidence>
<feature type="compositionally biased region" description="Polar residues" evidence="4">
    <location>
        <begin position="2201"/>
        <end position="2213"/>
    </location>
</feature>
<dbReference type="SMART" id="SM00248">
    <property type="entry name" value="ANK"/>
    <property type="match status" value="24"/>
</dbReference>
<feature type="compositionally biased region" description="Polar residues" evidence="4">
    <location>
        <begin position="2275"/>
        <end position="2305"/>
    </location>
</feature>
<protein>
    <submittedName>
        <fullName evidence="5">Ankyrin repeat domain-containing protein</fullName>
    </submittedName>
</protein>
<dbReference type="Gene3D" id="1.25.40.20">
    <property type="entry name" value="Ankyrin repeat-containing domain"/>
    <property type="match status" value="8"/>
</dbReference>
<feature type="repeat" description="ANK" evidence="3">
    <location>
        <begin position="931"/>
        <end position="964"/>
    </location>
</feature>
<name>A0A3L8PZ70_9GAMM</name>
<organism evidence="5 6">
    <name type="scientific">Parashewanella curva</name>
    <dbReference type="NCBI Taxonomy" id="2338552"/>
    <lineage>
        <taxon>Bacteria</taxon>
        <taxon>Pseudomonadati</taxon>
        <taxon>Pseudomonadota</taxon>
        <taxon>Gammaproteobacteria</taxon>
        <taxon>Alteromonadales</taxon>
        <taxon>Shewanellaceae</taxon>
        <taxon>Parashewanella</taxon>
    </lineage>
</organism>
<feature type="compositionally biased region" description="Polar residues" evidence="4">
    <location>
        <begin position="2148"/>
        <end position="2159"/>
    </location>
</feature>
<feature type="repeat" description="ANK" evidence="3">
    <location>
        <begin position="1113"/>
        <end position="1137"/>
    </location>
</feature>
<dbReference type="RefSeq" id="WP_121838210.1">
    <property type="nucleotide sequence ID" value="NZ_ML014764.1"/>
</dbReference>
<dbReference type="SUPFAM" id="SSF48403">
    <property type="entry name" value="Ankyrin repeat"/>
    <property type="match status" value="4"/>
</dbReference>
<feature type="repeat" description="ANK" evidence="3">
    <location>
        <begin position="602"/>
        <end position="622"/>
    </location>
</feature>
<feature type="repeat" description="ANK" evidence="3">
    <location>
        <begin position="1473"/>
        <end position="1505"/>
    </location>
</feature>
<feature type="repeat" description="ANK" evidence="3">
    <location>
        <begin position="1717"/>
        <end position="1749"/>
    </location>
</feature>
<dbReference type="PANTHER" id="PTHR24198">
    <property type="entry name" value="ANKYRIN REPEAT AND PROTEIN KINASE DOMAIN-CONTAINING PROTEIN"/>
    <property type="match status" value="1"/>
</dbReference>
<feature type="compositionally biased region" description="Polar residues" evidence="4">
    <location>
        <begin position="2185"/>
        <end position="2195"/>
    </location>
</feature>
<evidence type="ECO:0000256" key="2">
    <source>
        <dbReference type="ARBA" id="ARBA00023043"/>
    </source>
</evidence>
<dbReference type="OrthoDB" id="5648496at2"/>
<reference evidence="5 6" key="1">
    <citation type="submission" date="2018-09" db="EMBL/GenBank/DDBJ databases">
        <title>Phylogeny of the Shewanellaceae, and recommendation for two new genera, Pseudoshewanella and Parashewanella.</title>
        <authorList>
            <person name="Wang G."/>
        </authorList>
    </citation>
    <scope>NUCLEOTIDE SEQUENCE [LARGE SCALE GENOMIC DNA]</scope>
    <source>
        <strain evidence="5 6">C51</strain>
    </source>
</reference>
<gene>
    <name evidence="5" type="ORF">D5018_06555</name>
</gene>
<dbReference type="EMBL" id="QZEI01000015">
    <property type="protein sequence ID" value="RLV60450.1"/>
    <property type="molecule type" value="Genomic_DNA"/>
</dbReference>
<comment type="caution">
    <text evidence="5">The sequence shown here is derived from an EMBL/GenBank/DDBJ whole genome shotgun (WGS) entry which is preliminary data.</text>
</comment>
<proteinExistence type="predicted"/>
<feature type="compositionally biased region" description="Polar residues" evidence="4">
    <location>
        <begin position="2235"/>
        <end position="2249"/>
    </location>
</feature>